<dbReference type="Proteomes" id="UP000492820">
    <property type="component" value="Unassembled WGS sequence"/>
</dbReference>
<dbReference type="InterPro" id="IPR039338">
    <property type="entry name" value="ZFTRAF1"/>
</dbReference>
<name>A0A068WNK6_ECHGR</name>
<proteinExistence type="predicted"/>
<dbReference type="EMBL" id="LK028583">
    <property type="protein sequence ID" value="CDS21335.1"/>
    <property type="molecule type" value="Genomic_DNA"/>
</dbReference>
<evidence type="ECO:0000256" key="1">
    <source>
        <dbReference type="ARBA" id="ARBA00022723"/>
    </source>
</evidence>
<dbReference type="AlphaFoldDB" id="A0A068WNK6"/>
<feature type="region of interest" description="Disordered" evidence="2">
    <location>
        <begin position="307"/>
        <end position="373"/>
    </location>
</feature>
<evidence type="ECO:0000313" key="3">
    <source>
        <dbReference type="EMBL" id="CDS21335.1"/>
    </source>
</evidence>
<dbReference type="SUPFAM" id="SSF57850">
    <property type="entry name" value="RING/U-box"/>
    <property type="match status" value="1"/>
</dbReference>
<protein>
    <submittedName>
        <fullName evidence="3 5">Cysteine and histidine rich protein 1</fullName>
    </submittedName>
</protein>
<evidence type="ECO:0000313" key="5">
    <source>
        <dbReference type="WBParaSite" id="EgrG_000173700"/>
    </source>
</evidence>
<dbReference type="InterPro" id="IPR013083">
    <property type="entry name" value="Znf_RING/FYVE/PHD"/>
</dbReference>
<evidence type="ECO:0000256" key="2">
    <source>
        <dbReference type="SAM" id="MobiDB-lite"/>
    </source>
</evidence>
<reference evidence="3 4" key="1">
    <citation type="journal article" date="2013" name="Nature">
        <title>The genomes of four tapeworm species reveal adaptations to parasitism.</title>
        <authorList>
            <person name="Tsai I.J."/>
            <person name="Zarowiecki M."/>
            <person name="Holroyd N."/>
            <person name="Garciarrubio A."/>
            <person name="Sanchez-Flores A."/>
            <person name="Brooks K.L."/>
            <person name="Tracey A."/>
            <person name="Bobes R.J."/>
            <person name="Fragoso G."/>
            <person name="Sciutto E."/>
            <person name="Aslett M."/>
            <person name="Beasley H."/>
            <person name="Bennett H.M."/>
            <person name="Cai J."/>
            <person name="Camicia F."/>
            <person name="Clark R."/>
            <person name="Cucher M."/>
            <person name="De Silva N."/>
            <person name="Day T.A."/>
            <person name="Deplazes P."/>
            <person name="Estrada K."/>
            <person name="Fernandez C."/>
            <person name="Holland P.W."/>
            <person name="Hou J."/>
            <person name="Hu S."/>
            <person name="Huckvale T."/>
            <person name="Hung S.S."/>
            <person name="Kamenetzky L."/>
            <person name="Keane J.A."/>
            <person name="Kiss F."/>
            <person name="Koziol U."/>
            <person name="Lambert O."/>
            <person name="Liu K."/>
            <person name="Luo X."/>
            <person name="Luo Y."/>
            <person name="Macchiaroli N."/>
            <person name="Nichol S."/>
            <person name="Paps J."/>
            <person name="Parkinson J."/>
            <person name="Pouchkina-Stantcheva N."/>
            <person name="Riddiford N."/>
            <person name="Rosenzvit M."/>
            <person name="Salinas G."/>
            <person name="Wasmuth J.D."/>
            <person name="Zamanian M."/>
            <person name="Zheng Y."/>
            <person name="Cai X."/>
            <person name="Soberon X."/>
            <person name="Olson P.D."/>
            <person name="Laclette J.P."/>
            <person name="Brehm K."/>
            <person name="Berriman M."/>
            <person name="Garciarrubio A."/>
            <person name="Bobes R.J."/>
            <person name="Fragoso G."/>
            <person name="Sanchez-Flores A."/>
            <person name="Estrada K."/>
            <person name="Cevallos M.A."/>
            <person name="Morett E."/>
            <person name="Gonzalez V."/>
            <person name="Portillo T."/>
            <person name="Ochoa-Leyva A."/>
            <person name="Jose M.V."/>
            <person name="Sciutto E."/>
            <person name="Landa A."/>
            <person name="Jimenez L."/>
            <person name="Valdes V."/>
            <person name="Carrero J.C."/>
            <person name="Larralde C."/>
            <person name="Morales-Montor J."/>
            <person name="Limon-Lason J."/>
            <person name="Soberon X."/>
            <person name="Laclette J.P."/>
        </authorList>
    </citation>
    <scope>NUCLEOTIDE SEQUENCE [LARGE SCALE GENOMIC DNA]</scope>
</reference>
<accession>A0A068WNK6</accession>
<gene>
    <name evidence="5" type="primary">EGR_08216</name>
    <name evidence="3" type="ORF">EgrG_000173700</name>
</gene>
<organism evidence="3">
    <name type="scientific">Echinococcus granulosus</name>
    <name type="common">Hydatid tapeworm</name>
    <dbReference type="NCBI Taxonomy" id="6210"/>
    <lineage>
        <taxon>Eukaryota</taxon>
        <taxon>Metazoa</taxon>
        <taxon>Spiralia</taxon>
        <taxon>Lophotrochozoa</taxon>
        <taxon>Platyhelminthes</taxon>
        <taxon>Cestoda</taxon>
        <taxon>Eucestoda</taxon>
        <taxon>Cyclophyllidea</taxon>
        <taxon>Taeniidae</taxon>
        <taxon>Echinococcus</taxon>
        <taxon>Echinococcus granulosus group</taxon>
    </lineage>
</organism>
<dbReference type="PANTHER" id="PTHR23059">
    <property type="entry name" value="CYSTEINE AND HISTIDINE-RICH PROTEIN 1"/>
    <property type="match status" value="1"/>
</dbReference>
<dbReference type="PANTHER" id="PTHR23059:SF4">
    <property type="entry name" value="ZINC FINGER TRAF-TYPE-CONTAINING PROTEIN 1"/>
    <property type="match status" value="1"/>
</dbReference>
<evidence type="ECO:0000313" key="4">
    <source>
        <dbReference type="Proteomes" id="UP000492820"/>
    </source>
</evidence>
<feature type="compositionally biased region" description="Polar residues" evidence="2">
    <location>
        <begin position="313"/>
        <end position="323"/>
    </location>
</feature>
<sequence length="475" mass="53429">MHTFQMEMNNNSQEEVPTPLDLTVNSSASTTTGINAATSPTKIQPSQLNDLNHVIQSIREVISCCACFNSDFGMKECANGHLLCHTCFLTLRQDDHPQCPTCRAILYPDSRRALTAQKVLSELPDVCLECGQMMLHKDLVGHKLNTCPKRRVSCGLAPLGCTWCGSAEEYHGHYEDCGVRRCLQERPLEESLSNVLARFRRREQMLREMFTCFSAVFRHLEGFELQSVCVPLSLARVTPGRLVFKSDQFHGSQSRWTLKLIVRFDDEGAEEISTPTVSNVGDPIASDTSEMQEVFETGVETVEQVNGLHDSTENTPSSQNEETNSSHRPRRIFRFMGTQRTRPYPDWRQTRNGSNSSNNPNGGGGSENGCIQSDQSQFGEISFAITKENSPGIGRKNYAFIPLQIESAETGAQVSVRPMISMYRFASRGERTGAFSLYPMRWRYLTNLRELKACRLINMEMVIARKLVDEQAEQV</sequence>
<dbReference type="OrthoDB" id="9049620at2759"/>
<keyword evidence="1" id="KW-0479">Metal-binding</keyword>
<dbReference type="GO" id="GO:0046872">
    <property type="term" value="F:metal ion binding"/>
    <property type="evidence" value="ECO:0007669"/>
    <property type="project" value="UniProtKB-KW"/>
</dbReference>
<dbReference type="GO" id="GO:0005634">
    <property type="term" value="C:nucleus"/>
    <property type="evidence" value="ECO:0007669"/>
    <property type="project" value="TreeGrafter"/>
</dbReference>
<dbReference type="Gene3D" id="3.30.40.10">
    <property type="entry name" value="Zinc/RING finger domain, C3HC4 (zinc finger)"/>
    <property type="match status" value="1"/>
</dbReference>
<dbReference type="WBParaSite" id="EgrG_000173700">
    <property type="protein sequence ID" value="EgrG_000173700"/>
    <property type="gene ID" value="EgrG_000173700"/>
</dbReference>
<reference evidence="5" key="3">
    <citation type="submission" date="2020-10" db="UniProtKB">
        <authorList>
            <consortium name="WormBaseParasite"/>
        </authorList>
    </citation>
    <scope>IDENTIFICATION</scope>
</reference>
<reference evidence="3" key="2">
    <citation type="submission" date="2014-06" db="EMBL/GenBank/DDBJ databases">
        <authorList>
            <person name="Aslett M."/>
        </authorList>
    </citation>
    <scope>NUCLEOTIDE SEQUENCE</scope>
</reference>